<dbReference type="InterPro" id="IPR000601">
    <property type="entry name" value="PKD_dom"/>
</dbReference>
<reference evidence="2" key="1">
    <citation type="submission" date="2016-10" db="EMBL/GenBank/DDBJ databases">
        <title>Sequence of Gallionella enrichment culture.</title>
        <authorList>
            <person name="Poehlein A."/>
            <person name="Muehling M."/>
            <person name="Daniel R."/>
        </authorList>
    </citation>
    <scope>NUCLEOTIDE SEQUENCE</scope>
</reference>
<evidence type="ECO:0000259" key="1">
    <source>
        <dbReference type="PROSITE" id="PS50093"/>
    </source>
</evidence>
<dbReference type="InterPro" id="IPR035986">
    <property type="entry name" value="PKD_dom_sf"/>
</dbReference>
<name>A0A1J5PXQ8_9ZZZZ</name>
<comment type="caution">
    <text evidence="2">The sequence shown here is derived from an EMBL/GenBank/DDBJ whole genome shotgun (WGS) entry which is preliminary data.</text>
</comment>
<dbReference type="CDD" id="cd00146">
    <property type="entry name" value="PKD"/>
    <property type="match status" value="1"/>
</dbReference>
<dbReference type="Gene3D" id="2.60.40.10">
    <property type="entry name" value="Immunoglobulins"/>
    <property type="match status" value="1"/>
</dbReference>
<feature type="domain" description="PKD" evidence="1">
    <location>
        <begin position="214"/>
        <end position="262"/>
    </location>
</feature>
<dbReference type="EMBL" id="MLJW01001914">
    <property type="protein sequence ID" value="OIQ76278.1"/>
    <property type="molecule type" value="Genomic_DNA"/>
</dbReference>
<protein>
    <submittedName>
        <fullName evidence="2">PKD domain protein</fullName>
    </submittedName>
</protein>
<dbReference type="InterPro" id="IPR013783">
    <property type="entry name" value="Ig-like_fold"/>
</dbReference>
<dbReference type="SUPFAM" id="SSF49299">
    <property type="entry name" value="PKD domain"/>
    <property type="match status" value="1"/>
</dbReference>
<gene>
    <name evidence="2" type="ORF">GALL_420460</name>
</gene>
<dbReference type="PROSITE" id="PS51257">
    <property type="entry name" value="PROKAR_LIPOPROTEIN"/>
    <property type="match status" value="1"/>
</dbReference>
<dbReference type="AlphaFoldDB" id="A0A1J5PXQ8"/>
<dbReference type="PROSITE" id="PS50093">
    <property type="entry name" value="PKD"/>
    <property type="match status" value="1"/>
</dbReference>
<organism evidence="2">
    <name type="scientific">mine drainage metagenome</name>
    <dbReference type="NCBI Taxonomy" id="410659"/>
    <lineage>
        <taxon>unclassified sequences</taxon>
        <taxon>metagenomes</taxon>
        <taxon>ecological metagenomes</taxon>
    </lineage>
</organism>
<proteinExistence type="predicted"/>
<accession>A0A1J5PXQ8</accession>
<evidence type="ECO:0000313" key="2">
    <source>
        <dbReference type="EMBL" id="OIQ76278.1"/>
    </source>
</evidence>
<dbReference type="Pfam" id="PF00801">
    <property type="entry name" value="PKD"/>
    <property type="match status" value="1"/>
</dbReference>
<sequence length="314" mass="32326">MIRAAVFRGLALAALPVALGIPGTSTSCLRVAAIAADGTTGGPTDVPAFRPSAKSNHIDVSAEGSTGGIHRIAVSPDTGARYQRAGWAVCPEDTSVAVPLLGPGVSCTNASFDAAVLVCPAGLQSVNPLFVSVRDAGSATGWGPWTVSEPARCVGPTDLVGELARELARLLLAASPVSVPPNRWVMVNMDTVVFTGRDAQVFDVVVLGTPVRVSARPVRFSWDFADGSAPLVTSDPGRPYPHQTVAHTYTQGGSYVVTLTTTWVADFQVIGSGTWTPVAGTAATTSPGAPLQVYEARSHLVDGPCPRTGPCTPT</sequence>